<feature type="region of interest" description="Disordered" evidence="1">
    <location>
        <begin position="1"/>
        <end position="61"/>
    </location>
</feature>
<evidence type="ECO:0000256" key="1">
    <source>
        <dbReference type="SAM" id="MobiDB-lite"/>
    </source>
</evidence>
<dbReference type="Proteomes" id="UP000499080">
    <property type="component" value="Unassembled WGS sequence"/>
</dbReference>
<accession>A0A4Y2FR27</accession>
<sequence>MTRRHLSRHNLSKLPHHTSGRTFGPDGFSMHQARIHGGSSRESGLAPETLRPLNRDSTTRPPQLTVVNLRSDNRFNDIRRNGDGEMASEVDADKNFESIPKHRVRQLDYENQDEPIIDAQEIYKIEFFYHLFDTAINSLEQRFFLAAQQLLLFLYHIYELKDVSSSVILADYKDLETILRDGESSDINSLELCNEMFKKRKFSNY</sequence>
<reference evidence="2 3" key="1">
    <citation type="journal article" date="2019" name="Sci. Rep.">
        <title>Orb-weaving spider Araneus ventricosus genome elucidates the spidroin gene catalogue.</title>
        <authorList>
            <person name="Kono N."/>
            <person name="Nakamura H."/>
            <person name="Ohtoshi R."/>
            <person name="Moran D.A.P."/>
            <person name="Shinohara A."/>
            <person name="Yoshida Y."/>
            <person name="Fujiwara M."/>
            <person name="Mori M."/>
            <person name="Tomita M."/>
            <person name="Arakawa K."/>
        </authorList>
    </citation>
    <scope>NUCLEOTIDE SEQUENCE [LARGE SCALE GENOMIC DNA]</scope>
</reference>
<comment type="caution">
    <text evidence="2">The sequence shown here is derived from an EMBL/GenBank/DDBJ whole genome shotgun (WGS) entry which is preliminary data.</text>
</comment>
<feature type="compositionally biased region" description="Basic residues" evidence="1">
    <location>
        <begin position="1"/>
        <end position="19"/>
    </location>
</feature>
<name>A0A4Y2FR27_ARAVE</name>
<evidence type="ECO:0000313" key="2">
    <source>
        <dbReference type="EMBL" id="GBM42958.1"/>
    </source>
</evidence>
<dbReference type="OrthoDB" id="6694091at2759"/>
<protein>
    <submittedName>
        <fullName evidence="2">Uncharacterized protein</fullName>
    </submittedName>
</protein>
<dbReference type="EMBL" id="BGPR01001011">
    <property type="protein sequence ID" value="GBM42958.1"/>
    <property type="molecule type" value="Genomic_DNA"/>
</dbReference>
<organism evidence="2 3">
    <name type="scientific">Araneus ventricosus</name>
    <name type="common">Orbweaver spider</name>
    <name type="synonym">Epeira ventricosa</name>
    <dbReference type="NCBI Taxonomy" id="182803"/>
    <lineage>
        <taxon>Eukaryota</taxon>
        <taxon>Metazoa</taxon>
        <taxon>Ecdysozoa</taxon>
        <taxon>Arthropoda</taxon>
        <taxon>Chelicerata</taxon>
        <taxon>Arachnida</taxon>
        <taxon>Araneae</taxon>
        <taxon>Araneomorphae</taxon>
        <taxon>Entelegynae</taxon>
        <taxon>Araneoidea</taxon>
        <taxon>Araneidae</taxon>
        <taxon>Araneus</taxon>
    </lineage>
</organism>
<dbReference type="AlphaFoldDB" id="A0A4Y2FR27"/>
<gene>
    <name evidence="2" type="ORF">AVEN_140834_1</name>
</gene>
<proteinExistence type="predicted"/>
<evidence type="ECO:0000313" key="3">
    <source>
        <dbReference type="Proteomes" id="UP000499080"/>
    </source>
</evidence>
<keyword evidence="3" id="KW-1185">Reference proteome</keyword>